<organism evidence="2 3">
    <name type="scientific">Hansschlegelia zhihuaiae</name>
    <dbReference type="NCBI Taxonomy" id="405005"/>
    <lineage>
        <taxon>Bacteria</taxon>
        <taxon>Pseudomonadati</taxon>
        <taxon>Pseudomonadota</taxon>
        <taxon>Alphaproteobacteria</taxon>
        <taxon>Hyphomicrobiales</taxon>
        <taxon>Methylopilaceae</taxon>
        <taxon>Hansschlegelia</taxon>
    </lineage>
</organism>
<accession>A0A4Q0MI79</accession>
<dbReference type="AlphaFoldDB" id="A0A4Q0MI79"/>
<feature type="transmembrane region" description="Helical" evidence="1">
    <location>
        <begin position="104"/>
        <end position="125"/>
    </location>
</feature>
<evidence type="ECO:0000256" key="1">
    <source>
        <dbReference type="SAM" id="Phobius"/>
    </source>
</evidence>
<keyword evidence="3" id="KW-1185">Reference proteome</keyword>
<feature type="transmembrane region" description="Helical" evidence="1">
    <location>
        <begin position="47"/>
        <end position="70"/>
    </location>
</feature>
<keyword evidence="1" id="KW-1133">Transmembrane helix</keyword>
<evidence type="ECO:0000313" key="2">
    <source>
        <dbReference type="EMBL" id="RXF73331.1"/>
    </source>
</evidence>
<dbReference type="RefSeq" id="WP_128777524.1">
    <property type="nucleotide sequence ID" value="NZ_RYFI01000009.1"/>
</dbReference>
<evidence type="ECO:0000313" key="3">
    <source>
        <dbReference type="Proteomes" id="UP000289708"/>
    </source>
</evidence>
<name>A0A4Q0MI79_9HYPH</name>
<comment type="caution">
    <text evidence="2">The sequence shown here is derived from an EMBL/GenBank/DDBJ whole genome shotgun (WGS) entry which is preliminary data.</text>
</comment>
<feature type="transmembrane region" description="Helical" evidence="1">
    <location>
        <begin position="12"/>
        <end position="41"/>
    </location>
</feature>
<sequence>MGLAPHGRGWPHYVAGVALNTALFTAVGPMIGVLLFGGLLVAPLLQFFLVFGYAVAAAPAALTGAATAILSSFVRSEPALYAATAAIGAPSSASMISLPGWRGPTAMVIIGCVGAVSAVACARLARSLRLRPRNGLIEPPNETLTDH</sequence>
<keyword evidence="1" id="KW-0472">Membrane</keyword>
<reference evidence="2 3" key="1">
    <citation type="submission" date="2018-12" db="EMBL/GenBank/DDBJ databases">
        <title>bacterium Hansschlegelia zhihuaiae S113.</title>
        <authorList>
            <person name="He J."/>
        </authorList>
    </citation>
    <scope>NUCLEOTIDE SEQUENCE [LARGE SCALE GENOMIC DNA]</scope>
    <source>
        <strain evidence="2 3">S 113</strain>
    </source>
</reference>
<dbReference type="EMBL" id="RYFI01000009">
    <property type="protein sequence ID" value="RXF73331.1"/>
    <property type="molecule type" value="Genomic_DNA"/>
</dbReference>
<gene>
    <name evidence="2" type="ORF">EK403_10925</name>
</gene>
<keyword evidence="1" id="KW-0812">Transmembrane</keyword>
<proteinExistence type="predicted"/>
<dbReference type="Proteomes" id="UP000289708">
    <property type="component" value="Unassembled WGS sequence"/>
</dbReference>
<protein>
    <submittedName>
        <fullName evidence="2">Uncharacterized protein</fullName>
    </submittedName>
</protein>